<evidence type="ECO:0000313" key="5">
    <source>
        <dbReference type="EMBL" id="CAF9905061.1"/>
    </source>
</evidence>
<feature type="region of interest" description="Disordered" evidence="3">
    <location>
        <begin position="794"/>
        <end position="836"/>
    </location>
</feature>
<dbReference type="GO" id="GO:0000981">
    <property type="term" value="F:DNA-binding transcription factor activity, RNA polymerase II-specific"/>
    <property type="evidence" value="ECO:0007669"/>
    <property type="project" value="InterPro"/>
</dbReference>
<keyword evidence="2" id="KW-0539">Nucleus</keyword>
<dbReference type="Pfam" id="PF00172">
    <property type="entry name" value="Zn_clus"/>
    <property type="match status" value="1"/>
</dbReference>
<keyword evidence="1" id="KW-0479">Metal-binding</keyword>
<name>A0A8H3ELE9_9LECA</name>
<feature type="compositionally biased region" description="Low complexity" evidence="3">
    <location>
        <begin position="42"/>
        <end position="57"/>
    </location>
</feature>
<accession>A0A8H3ELE9</accession>
<evidence type="ECO:0000256" key="3">
    <source>
        <dbReference type="SAM" id="MobiDB-lite"/>
    </source>
</evidence>
<feature type="compositionally biased region" description="Polar residues" evidence="3">
    <location>
        <begin position="27"/>
        <end position="41"/>
    </location>
</feature>
<dbReference type="EMBL" id="CAJPDR010000009">
    <property type="protein sequence ID" value="CAF9905061.1"/>
    <property type="molecule type" value="Genomic_DNA"/>
</dbReference>
<organism evidence="5 6">
    <name type="scientific">Alectoria fallacina</name>
    <dbReference type="NCBI Taxonomy" id="1903189"/>
    <lineage>
        <taxon>Eukaryota</taxon>
        <taxon>Fungi</taxon>
        <taxon>Dikarya</taxon>
        <taxon>Ascomycota</taxon>
        <taxon>Pezizomycotina</taxon>
        <taxon>Lecanoromycetes</taxon>
        <taxon>OSLEUM clade</taxon>
        <taxon>Lecanoromycetidae</taxon>
        <taxon>Lecanorales</taxon>
        <taxon>Lecanorineae</taxon>
        <taxon>Parmeliaceae</taxon>
        <taxon>Alectoria</taxon>
    </lineage>
</organism>
<gene>
    <name evidence="5" type="ORF">ALECFALPRED_010671</name>
</gene>
<dbReference type="InterPro" id="IPR036864">
    <property type="entry name" value="Zn2-C6_fun-type_DNA-bd_sf"/>
</dbReference>
<comment type="caution">
    <text evidence="5">The sequence shown here is derived from an EMBL/GenBank/DDBJ whole genome shotgun (WGS) entry which is preliminary data.</text>
</comment>
<dbReference type="SMART" id="SM00066">
    <property type="entry name" value="GAL4"/>
    <property type="match status" value="1"/>
</dbReference>
<reference evidence="5" key="1">
    <citation type="submission" date="2021-03" db="EMBL/GenBank/DDBJ databases">
        <authorList>
            <person name="Tagirdzhanova G."/>
        </authorList>
    </citation>
    <scope>NUCLEOTIDE SEQUENCE</scope>
</reference>
<dbReference type="Proteomes" id="UP000664203">
    <property type="component" value="Unassembled WGS sequence"/>
</dbReference>
<feature type="region of interest" description="Disordered" evidence="3">
    <location>
        <begin position="1"/>
        <end position="75"/>
    </location>
</feature>
<evidence type="ECO:0000256" key="1">
    <source>
        <dbReference type="ARBA" id="ARBA00022723"/>
    </source>
</evidence>
<dbReference type="AlphaFoldDB" id="A0A8H3ELE9"/>
<dbReference type="SUPFAM" id="SSF57701">
    <property type="entry name" value="Zn2/Cys6 DNA-binding domain"/>
    <property type="match status" value="1"/>
</dbReference>
<dbReference type="Pfam" id="PF04082">
    <property type="entry name" value="Fungal_trans"/>
    <property type="match status" value="1"/>
</dbReference>
<dbReference type="GO" id="GO:0008270">
    <property type="term" value="F:zinc ion binding"/>
    <property type="evidence" value="ECO:0007669"/>
    <property type="project" value="InterPro"/>
</dbReference>
<dbReference type="CDD" id="cd00067">
    <property type="entry name" value="GAL4"/>
    <property type="match status" value="1"/>
</dbReference>
<dbReference type="InterPro" id="IPR007219">
    <property type="entry name" value="XnlR_reg_dom"/>
</dbReference>
<feature type="compositionally biased region" description="Basic and acidic residues" evidence="3">
    <location>
        <begin position="251"/>
        <end position="263"/>
    </location>
</feature>
<proteinExistence type="predicted"/>
<dbReference type="OrthoDB" id="2110361at2759"/>
<feature type="region of interest" description="Disordered" evidence="3">
    <location>
        <begin position="202"/>
        <end position="267"/>
    </location>
</feature>
<evidence type="ECO:0000259" key="4">
    <source>
        <dbReference type="PROSITE" id="PS50048"/>
    </source>
</evidence>
<dbReference type="PANTHER" id="PTHR46910:SF1">
    <property type="entry name" value="MISCELLANEOUS ZN(II)2CYS6 TRANSCRIPTION FACTOR (EUROFUNG)-RELATED"/>
    <property type="match status" value="1"/>
</dbReference>
<dbReference type="InterPro" id="IPR001138">
    <property type="entry name" value="Zn2Cys6_DnaBD"/>
</dbReference>
<feature type="compositionally biased region" description="Polar residues" evidence="3">
    <location>
        <begin position="58"/>
        <end position="75"/>
    </location>
</feature>
<evidence type="ECO:0000313" key="6">
    <source>
        <dbReference type="Proteomes" id="UP000664203"/>
    </source>
</evidence>
<dbReference type="PANTHER" id="PTHR46910">
    <property type="entry name" value="TRANSCRIPTION FACTOR PDR1"/>
    <property type="match status" value="1"/>
</dbReference>
<evidence type="ECO:0000256" key="2">
    <source>
        <dbReference type="ARBA" id="ARBA00023242"/>
    </source>
</evidence>
<dbReference type="PROSITE" id="PS50048">
    <property type="entry name" value="ZN2_CY6_FUNGAL_2"/>
    <property type="match status" value="1"/>
</dbReference>
<dbReference type="Gene3D" id="4.10.240.10">
    <property type="entry name" value="Zn(2)-C6 fungal-type DNA-binding domain"/>
    <property type="match status" value="1"/>
</dbReference>
<dbReference type="SMART" id="SM00906">
    <property type="entry name" value="Fungal_trans"/>
    <property type="match status" value="1"/>
</dbReference>
<protein>
    <recommendedName>
        <fullName evidence="4">Zn(2)-C6 fungal-type domain-containing protein</fullName>
    </recommendedName>
</protein>
<dbReference type="CDD" id="cd12148">
    <property type="entry name" value="fungal_TF_MHR"/>
    <property type="match status" value="1"/>
</dbReference>
<keyword evidence="6" id="KW-1185">Reference proteome</keyword>
<dbReference type="GO" id="GO:0006351">
    <property type="term" value="P:DNA-templated transcription"/>
    <property type="evidence" value="ECO:0007669"/>
    <property type="project" value="InterPro"/>
</dbReference>
<sequence length="836" mass="93513">MADQVPITAQRPPPLYSQATPHVVASSAISLKSPLTSGTGMSVSGPTSRPSSGPGTVQSQHMSLSADSAPRSTGYVQSYHSTMTPLGVSLPGYAEVGHPHGPLVPNIYPDSSATAASLQGQKRAYRQRRKDPSCDACRERKVKCDATESTSCTECTSRSVKCQFTKETNRRMSNIRHNQDLQKELAQAKSQVHHLRSILESAEGESSIHDHSASGTLPHSHHLSHLPGPEPSNLHNMSHLPGPETTHSPRHATERFPGYEERQPKRRRIMVPQDLSSIGSTMQQHGKGIFKPPYPCQRTSSPDLFSSSLPGLPPKHVADILMDQYRTTLHPTLPLIHWPSFKEQYDNAYKDGSLHGVPRIWSALLFAVFACGTLHRSWYDGQKYLEISKSLIDMWTEDLTLDHARAAMLSSIFLIEMNLKSAGWTWIGFAVRISFDIGLHCEAGTWPAIEKEMRRRVWWCVYACDCLLSLELGRPALTKEEDCNVGMPSPIDDQYMVPGVAWASTPKPEQSTSPLLPMIQVIGGIARLLRILKTDRLAKSALQAYDSHFNQCVDAFPARHRGRANGYIDPTELPPIIYLQNARLMLHRHNLTPTCDSAERSAAMDNCVFVAKDTAGFLRRCMQLPGEPRSHEAEQNGTWESRMISASSAFFCTHVWRCTLFLCFYLDFENALSCARASATLGNARPVNVDCGRYLEFFLHEMISKLDQGVHLDTDEEMIAYVSGDLQGSFESSWIWQESKVDVHLSKPLQVSGEKNKKDLKSQALSPARPQIKEFDWHRWDDILRTMERLSRKKEQERQHLAVQESPIRSSMTLPPLAPLPNSMSPSSRMSIKDLI</sequence>
<dbReference type="GO" id="GO:0003677">
    <property type="term" value="F:DNA binding"/>
    <property type="evidence" value="ECO:0007669"/>
    <property type="project" value="InterPro"/>
</dbReference>
<dbReference type="InterPro" id="IPR050987">
    <property type="entry name" value="AtrR-like"/>
</dbReference>
<dbReference type="PROSITE" id="PS00463">
    <property type="entry name" value="ZN2_CY6_FUNGAL_1"/>
    <property type="match status" value="1"/>
</dbReference>
<feature type="domain" description="Zn(2)-C6 fungal-type" evidence="4">
    <location>
        <begin position="133"/>
        <end position="164"/>
    </location>
</feature>